<dbReference type="GO" id="GO:0046872">
    <property type="term" value="F:metal ion binding"/>
    <property type="evidence" value="ECO:0007669"/>
    <property type="project" value="UniProtKB-KW"/>
</dbReference>
<dbReference type="RefSeq" id="XP_011027986.1">
    <property type="nucleotide sequence ID" value="XM_011029684.1"/>
</dbReference>
<dbReference type="FunFam" id="3.40.630.30:FF:000016">
    <property type="entry name" value="nudix hydrolase 2"/>
    <property type="match status" value="1"/>
</dbReference>
<dbReference type="Proteomes" id="UP000694918">
    <property type="component" value="Unplaced"/>
</dbReference>
<feature type="domain" description="Nudix hydrolase" evidence="4">
    <location>
        <begin position="119"/>
        <end position="249"/>
    </location>
</feature>
<dbReference type="InterPro" id="IPR040618">
    <property type="entry name" value="Pre-Nudix"/>
</dbReference>
<dbReference type="InterPro" id="IPR020084">
    <property type="entry name" value="NUDIX_hydrolase_CS"/>
</dbReference>
<keyword evidence="5" id="KW-1185">Reference proteome</keyword>
<dbReference type="FunFam" id="3.90.79.10:FF:000015">
    <property type="entry name" value="Nudix hydrolase 8"/>
    <property type="match status" value="1"/>
</dbReference>
<proteinExistence type="inferred from homology"/>
<dbReference type="InterPro" id="IPR003293">
    <property type="entry name" value="Nudix_hydrolase6-like"/>
</dbReference>
<reference evidence="6 7" key="1">
    <citation type="submission" date="2025-04" db="UniProtKB">
        <authorList>
            <consortium name="RefSeq"/>
        </authorList>
    </citation>
    <scope>IDENTIFICATION</scope>
</reference>
<name>A0AAJ6XQX0_POPEU</name>
<dbReference type="CDD" id="cd04670">
    <property type="entry name" value="NUDIX_ASFGF2_Nudt6"/>
    <property type="match status" value="1"/>
</dbReference>
<keyword evidence="3" id="KW-0378">Hydrolase</keyword>
<dbReference type="KEGG" id="peu:105128150"/>
<dbReference type="GO" id="GO:0047631">
    <property type="term" value="F:ADP-ribose diphosphatase activity"/>
    <property type="evidence" value="ECO:0007669"/>
    <property type="project" value="TreeGrafter"/>
</dbReference>
<keyword evidence="2" id="KW-0479">Metal-binding</keyword>
<accession>A0AAJ6XQX0</accession>
<dbReference type="PRINTS" id="PR01356">
    <property type="entry name" value="GFGPROTEIN"/>
</dbReference>
<dbReference type="GeneID" id="105128150"/>
<dbReference type="InterPro" id="IPR015797">
    <property type="entry name" value="NUDIX_hydrolase-like_dom_sf"/>
</dbReference>
<evidence type="ECO:0000256" key="2">
    <source>
        <dbReference type="ARBA" id="ARBA00022723"/>
    </source>
</evidence>
<dbReference type="Gene3D" id="3.90.79.10">
    <property type="entry name" value="Nucleoside Triphosphate Pyrophosphohydrolase"/>
    <property type="match status" value="1"/>
</dbReference>
<dbReference type="Pfam" id="PF18290">
    <property type="entry name" value="Nudix_hydro"/>
    <property type="match status" value="1"/>
</dbReference>
<gene>
    <name evidence="6 7" type="primary">LOC105128150</name>
</gene>
<dbReference type="InterPro" id="IPR000086">
    <property type="entry name" value="NUDIX_hydrolase_dom"/>
</dbReference>
<dbReference type="PANTHER" id="PTHR13994:SF26">
    <property type="entry name" value="NUDIX HYDROLASE 5-RELATED"/>
    <property type="match status" value="1"/>
</dbReference>
<dbReference type="RefSeq" id="XP_011027987.1">
    <property type="nucleotide sequence ID" value="XM_011029685.1"/>
</dbReference>
<dbReference type="PROSITE" id="PS51462">
    <property type="entry name" value="NUDIX"/>
    <property type="match status" value="1"/>
</dbReference>
<dbReference type="GO" id="GO:0051287">
    <property type="term" value="F:NAD binding"/>
    <property type="evidence" value="ECO:0007669"/>
    <property type="project" value="TreeGrafter"/>
</dbReference>
<evidence type="ECO:0000256" key="3">
    <source>
        <dbReference type="ARBA" id="ARBA00022801"/>
    </source>
</evidence>
<evidence type="ECO:0000313" key="6">
    <source>
        <dbReference type="RefSeq" id="XP_011027986.1"/>
    </source>
</evidence>
<dbReference type="PANTHER" id="PTHR13994">
    <property type="entry name" value="NUDIX HYDROLASE RELATED"/>
    <property type="match status" value="1"/>
</dbReference>
<dbReference type="Gene3D" id="3.40.630.30">
    <property type="match status" value="1"/>
</dbReference>
<dbReference type="Pfam" id="PF00293">
    <property type="entry name" value="NUDIX"/>
    <property type="match status" value="1"/>
</dbReference>
<evidence type="ECO:0000256" key="1">
    <source>
        <dbReference type="ARBA" id="ARBA00005582"/>
    </source>
</evidence>
<evidence type="ECO:0000259" key="4">
    <source>
        <dbReference type="PROSITE" id="PS51462"/>
    </source>
</evidence>
<dbReference type="SUPFAM" id="SSF55811">
    <property type="entry name" value="Nudix"/>
    <property type="match status" value="1"/>
</dbReference>
<comment type="similarity">
    <text evidence="1">Belongs to the Nudix hydrolase family.</text>
</comment>
<protein>
    <submittedName>
        <fullName evidence="6 7">Nudix hydrolase 2-like</fullName>
    </submittedName>
</protein>
<sequence>MAKYMAFSSSTSSLPIMKQTKPDAERTLLNAVEDRYGGVKVDVEDPMDSNDYVSLLRASITQWRKQGKKGVWIKLPIQLANLVEPTVKEGFRYHHAESDYLMLVYWIPETPDTLPANASHTAGIGAFVVNDNREVLVVQEKNGAFKGKDVWKFPTGVANQGEDICKAAIREVKEETDIDTEFVEILAFSQTHQTFYGKSDLFFVCMLRPLSSDINKQASEIEAAQWMPIEEYIAQPFNQKHESFKNVANICLRKSRGNYTGFSAVPMASSSGKKSNSYFNKLQLQNESTK</sequence>
<organism evidence="5 7">
    <name type="scientific">Populus euphratica</name>
    <name type="common">Euphrates poplar</name>
    <dbReference type="NCBI Taxonomy" id="75702"/>
    <lineage>
        <taxon>Eukaryota</taxon>
        <taxon>Viridiplantae</taxon>
        <taxon>Streptophyta</taxon>
        <taxon>Embryophyta</taxon>
        <taxon>Tracheophyta</taxon>
        <taxon>Spermatophyta</taxon>
        <taxon>Magnoliopsida</taxon>
        <taxon>eudicotyledons</taxon>
        <taxon>Gunneridae</taxon>
        <taxon>Pentapetalae</taxon>
        <taxon>rosids</taxon>
        <taxon>fabids</taxon>
        <taxon>Malpighiales</taxon>
        <taxon>Salicaceae</taxon>
        <taxon>Saliceae</taxon>
        <taxon>Populus</taxon>
    </lineage>
</organism>
<evidence type="ECO:0000313" key="5">
    <source>
        <dbReference type="Proteomes" id="UP000694918"/>
    </source>
</evidence>
<dbReference type="GO" id="GO:0035529">
    <property type="term" value="F:NADH pyrophosphatase activity"/>
    <property type="evidence" value="ECO:0007669"/>
    <property type="project" value="TreeGrafter"/>
</dbReference>
<dbReference type="PROSITE" id="PS00893">
    <property type="entry name" value="NUDIX_BOX"/>
    <property type="match status" value="1"/>
</dbReference>
<dbReference type="AlphaFoldDB" id="A0AAJ6XQX0"/>
<evidence type="ECO:0000313" key="7">
    <source>
        <dbReference type="RefSeq" id="XP_011027987.1"/>
    </source>
</evidence>